<evidence type="ECO:0000256" key="2">
    <source>
        <dbReference type="SAM" id="Phobius"/>
    </source>
</evidence>
<evidence type="ECO:0000313" key="3">
    <source>
        <dbReference type="EMBL" id="MCM2372140.1"/>
    </source>
</evidence>
<proteinExistence type="predicted"/>
<evidence type="ECO:0000256" key="1">
    <source>
        <dbReference type="SAM" id="MobiDB-lite"/>
    </source>
</evidence>
<gene>
    <name evidence="3" type="ORF">NB063_16160</name>
</gene>
<accession>A0ABT0U5E6</accession>
<sequence>MRCTATLVLPYLLLGGVLYAATFLALVPHSPTNALHDVVLHDFSRYARNLNAVALGFPLLGMVLVHWVPQTAAQRMTGIAVGAILLFSQCFAGSSGFHLISAGQIIATLGYACISIYAAIASRFVLKLGIQLDAETTVEANSVKLGFWEYVTAVCFVVAMAILLVWMAAFSAGDYSSPSLFRVLGPILTILGILFACHAFALSQHQRMPTRMLLLSAGLFVLLIANVTIAPGFLGRLSYPYFIGKAFGPLPIQVFTLLSFFGLLRRNSFSYHRLITQPPIAIPQKDSAMKPRGSTNPYEPTSSSLTD</sequence>
<keyword evidence="4" id="KW-1185">Reference proteome</keyword>
<name>A0ABT0U5E6_9BACT</name>
<feature type="transmembrane region" description="Helical" evidence="2">
    <location>
        <begin position="46"/>
        <end position="67"/>
    </location>
</feature>
<feature type="transmembrane region" description="Helical" evidence="2">
    <location>
        <begin position="246"/>
        <end position="264"/>
    </location>
</feature>
<keyword evidence="2" id="KW-0472">Membrane</keyword>
<feature type="transmembrane region" description="Helical" evidence="2">
    <location>
        <begin position="105"/>
        <end position="126"/>
    </location>
</feature>
<feature type="region of interest" description="Disordered" evidence="1">
    <location>
        <begin position="284"/>
        <end position="307"/>
    </location>
</feature>
<keyword evidence="2" id="KW-0812">Transmembrane</keyword>
<comment type="caution">
    <text evidence="3">The sequence shown here is derived from an EMBL/GenBank/DDBJ whole genome shotgun (WGS) entry which is preliminary data.</text>
</comment>
<protein>
    <submittedName>
        <fullName evidence="3">Uncharacterized protein</fullName>
    </submittedName>
</protein>
<evidence type="ECO:0000313" key="4">
    <source>
        <dbReference type="Proteomes" id="UP001202961"/>
    </source>
</evidence>
<dbReference type="RefSeq" id="WP_250929775.1">
    <property type="nucleotide sequence ID" value="NZ_JAMQBK010000041.1"/>
</dbReference>
<keyword evidence="2" id="KW-1133">Transmembrane helix</keyword>
<dbReference type="Proteomes" id="UP001202961">
    <property type="component" value="Unassembled WGS sequence"/>
</dbReference>
<reference evidence="3 4" key="1">
    <citation type="journal article" date="2022" name="Syst. Appl. Microbiol.">
        <title>Rhodopirellula aestuarii sp. nov., a novel member of the genus Rhodopirellula isolated from brackish sediments collected in the Tagus River estuary, Portugal.</title>
        <authorList>
            <person name="Vitorino I.R."/>
            <person name="Klimek D."/>
            <person name="Calusinska M."/>
            <person name="Lobo-da-Cunha A."/>
            <person name="Vasconcelos V."/>
            <person name="Lage O.M."/>
        </authorList>
    </citation>
    <scope>NUCLEOTIDE SEQUENCE [LARGE SCALE GENOMIC DNA]</scope>
    <source>
        <strain evidence="3 4">ICT_H3.1</strain>
    </source>
</reference>
<feature type="transmembrane region" description="Helical" evidence="2">
    <location>
        <begin position="147"/>
        <end position="168"/>
    </location>
</feature>
<feature type="transmembrane region" description="Helical" evidence="2">
    <location>
        <begin position="79"/>
        <end position="99"/>
    </location>
</feature>
<organism evidence="3 4">
    <name type="scientific">Aporhodopirellula aestuarii</name>
    <dbReference type="NCBI Taxonomy" id="2950107"/>
    <lineage>
        <taxon>Bacteria</taxon>
        <taxon>Pseudomonadati</taxon>
        <taxon>Planctomycetota</taxon>
        <taxon>Planctomycetia</taxon>
        <taxon>Pirellulales</taxon>
        <taxon>Pirellulaceae</taxon>
        <taxon>Aporhodopirellula</taxon>
    </lineage>
</organism>
<feature type="transmembrane region" description="Helical" evidence="2">
    <location>
        <begin position="7"/>
        <end position="26"/>
    </location>
</feature>
<feature type="transmembrane region" description="Helical" evidence="2">
    <location>
        <begin position="213"/>
        <end position="234"/>
    </location>
</feature>
<dbReference type="EMBL" id="JAMQBK010000041">
    <property type="protein sequence ID" value="MCM2372140.1"/>
    <property type="molecule type" value="Genomic_DNA"/>
</dbReference>
<feature type="transmembrane region" description="Helical" evidence="2">
    <location>
        <begin position="180"/>
        <end position="201"/>
    </location>
</feature>
<feature type="compositionally biased region" description="Polar residues" evidence="1">
    <location>
        <begin position="293"/>
        <end position="307"/>
    </location>
</feature>